<dbReference type="EMBL" id="HBGQ01010741">
    <property type="protein sequence ID" value="CAD9372808.1"/>
    <property type="molecule type" value="Transcribed_RNA"/>
</dbReference>
<sequence length="285" mass="30475">MFAATRTFAVAPWSADVKAKPIFAVSDATGTVAQKLAETAFMQFGSSEKAKVQVVPGVSTEQAVRDVVEEAAKMAPPGSLAIERSGALVLYTVADPALGSILAAEASRRGVPCIDALEPVLLAMERCFGVCREGLAGSPDSDRAQGNDGLDGQHDGLPPRTVFAASDSSGSNAYGMVCAALRRFSDTPVQSVTLCKEVRSLEQINHIAQEALATRSPVVFTFASPGMSRFMRQQCERSRVHYADVFQPVMLAFEKYLDYPPVGVPGGHDLSRGYSDNWDTLPVER</sequence>
<organism evidence="6">
    <name type="scientific">Alexandrium andersonii</name>
    <dbReference type="NCBI Taxonomy" id="327968"/>
    <lineage>
        <taxon>Eukaryota</taxon>
        <taxon>Sar</taxon>
        <taxon>Alveolata</taxon>
        <taxon>Dinophyceae</taxon>
        <taxon>Gonyaulacales</taxon>
        <taxon>Pyrocystaceae</taxon>
        <taxon>Alexandrium</taxon>
    </lineage>
</organism>
<dbReference type="InterPro" id="IPR005177">
    <property type="entry name" value="Kinase-pyrophosphorylase"/>
</dbReference>
<evidence type="ECO:0000256" key="4">
    <source>
        <dbReference type="ARBA" id="ARBA00022777"/>
    </source>
</evidence>
<dbReference type="AlphaFoldDB" id="A0A7S2AN30"/>
<protein>
    <submittedName>
        <fullName evidence="6">Uncharacterized protein</fullName>
    </submittedName>
</protein>
<keyword evidence="3" id="KW-0547">Nucleotide-binding</keyword>
<evidence type="ECO:0000256" key="1">
    <source>
        <dbReference type="ARBA" id="ARBA00022527"/>
    </source>
</evidence>
<evidence type="ECO:0000256" key="2">
    <source>
        <dbReference type="ARBA" id="ARBA00022679"/>
    </source>
</evidence>
<keyword evidence="4" id="KW-0418">Kinase</keyword>
<name>A0A7S2AN30_9DINO</name>
<reference evidence="6" key="1">
    <citation type="submission" date="2021-01" db="EMBL/GenBank/DDBJ databases">
        <authorList>
            <person name="Corre E."/>
            <person name="Pelletier E."/>
            <person name="Niang G."/>
            <person name="Scheremetjew M."/>
            <person name="Finn R."/>
            <person name="Kale V."/>
            <person name="Holt S."/>
            <person name="Cochrane G."/>
            <person name="Meng A."/>
            <person name="Brown T."/>
            <person name="Cohen L."/>
        </authorList>
    </citation>
    <scope>NUCLEOTIDE SEQUENCE</scope>
    <source>
        <strain evidence="6">CCMP2222</strain>
    </source>
</reference>
<dbReference type="PANTHER" id="PTHR31756">
    <property type="entry name" value="PYRUVATE, PHOSPHATE DIKINASE REGULATORY PROTEIN 1, CHLOROPLASTIC"/>
    <property type="match status" value="1"/>
</dbReference>
<evidence type="ECO:0000256" key="5">
    <source>
        <dbReference type="SAM" id="MobiDB-lite"/>
    </source>
</evidence>
<feature type="region of interest" description="Disordered" evidence="5">
    <location>
        <begin position="138"/>
        <end position="159"/>
    </location>
</feature>
<dbReference type="GO" id="GO:0005524">
    <property type="term" value="F:ATP binding"/>
    <property type="evidence" value="ECO:0007669"/>
    <property type="project" value="InterPro"/>
</dbReference>
<evidence type="ECO:0000256" key="3">
    <source>
        <dbReference type="ARBA" id="ARBA00022741"/>
    </source>
</evidence>
<evidence type="ECO:0000313" key="6">
    <source>
        <dbReference type="EMBL" id="CAD9372808.1"/>
    </source>
</evidence>
<dbReference type="Pfam" id="PF03618">
    <property type="entry name" value="Kinase-PPPase"/>
    <property type="match status" value="2"/>
</dbReference>
<keyword evidence="1" id="KW-0723">Serine/threonine-protein kinase</keyword>
<keyword evidence="2" id="KW-0808">Transferase</keyword>
<dbReference type="PANTHER" id="PTHR31756:SF3">
    <property type="entry name" value="PYRUVATE, PHOSPHATE DIKINASE REGULATORY PROTEIN 1, CHLOROPLASTIC"/>
    <property type="match status" value="1"/>
</dbReference>
<dbReference type="GO" id="GO:0004674">
    <property type="term" value="F:protein serine/threonine kinase activity"/>
    <property type="evidence" value="ECO:0007669"/>
    <property type="project" value="UniProtKB-KW"/>
</dbReference>
<accession>A0A7S2AN30</accession>
<proteinExistence type="predicted"/>
<gene>
    <name evidence="6" type="ORF">AAND1436_LOCUS5250</name>
</gene>